<comment type="caution">
    <text evidence="1">The sequence shown here is derived from an EMBL/GenBank/DDBJ whole genome shotgun (WGS) entry which is preliminary data.</text>
</comment>
<keyword evidence="2" id="KW-1185">Reference proteome</keyword>
<dbReference type="EMBL" id="CAJJDN010000115">
    <property type="protein sequence ID" value="CAD8118003.1"/>
    <property type="molecule type" value="Genomic_DNA"/>
</dbReference>
<dbReference type="AlphaFoldDB" id="A0A8S1QR16"/>
<reference evidence="1" key="1">
    <citation type="submission" date="2021-01" db="EMBL/GenBank/DDBJ databases">
        <authorList>
            <consortium name="Genoscope - CEA"/>
            <person name="William W."/>
        </authorList>
    </citation>
    <scope>NUCLEOTIDE SEQUENCE</scope>
</reference>
<sequence length="175" mass="20590">MDQNPLPIFNQVKDKTKQRKAIDQEIKSKLIMSVVNDRLPIYQAAILHKVKYSSAKHILRNYFNDTANFFSTQRKRKRKILCNNVFVFIDAYSGKIIIKKQQTYSMSCANNGSTPVLQQKILSQLSNAIYLEVHPFSKKIAKHINQTEHIQKDLYKLYEIIKQQHNEMTNLKEQY</sequence>
<organism evidence="1 2">
    <name type="scientific">Paramecium sonneborni</name>
    <dbReference type="NCBI Taxonomy" id="65129"/>
    <lineage>
        <taxon>Eukaryota</taxon>
        <taxon>Sar</taxon>
        <taxon>Alveolata</taxon>
        <taxon>Ciliophora</taxon>
        <taxon>Intramacronucleata</taxon>
        <taxon>Oligohymenophorea</taxon>
        <taxon>Peniculida</taxon>
        <taxon>Parameciidae</taxon>
        <taxon>Paramecium</taxon>
    </lineage>
</organism>
<protein>
    <submittedName>
        <fullName evidence="1">Uncharacterized protein</fullName>
    </submittedName>
</protein>
<evidence type="ECO:0000313" key="1">
    <source>
        <dbReference type="EMBL" id="CAD8118003.1"/>
    </source>
</evidence>
<accession>A0A8S1QR16</accession>
<evidence type="ECO:0000313" key="2">
    <source>
        <dbReference type="Proteomes" id="UP000692954"/>
    </source>
</evidence>
<proteinExistence type="predicted"/>
<gene>
    <name evidence="1" type="ORF">PSON_ATCC_30995.1.T1150185</name>
</gene>
<dbReference type="Proteomes" id="UP000692954">
    <property type="component" value="Unassembled WGS sequence"/>
</dbReference>
<dbReference type="OrthoDB" id="290240at2759"/>
<name>A0A8S1QR16_9CILI</name>